<evidence type="ECO:0000313" key="2">
    <source>
        <dbReference type="EMBL" id="RDH88426.1"/>
    </source>
</evidence>
<organism evidence="2 3">
    <name type="scientific">endosymbiont of Escarpia spicata</name>
    <dbReference type="NCBI Taxonomy" id="2200908"/>
    <lineage>
        <taxon>Bacteria</taxon>
        <taxon>Pseudomonadati</taxon>
        <taxon>Pseudomonadota</taxon>
        <taxon>Gammaproteobacteria</taxon>
        <taxon>sulfur-oxidizing symbionts</taxon>
    </lineage>
</organism>
<dbReference type="GO" id="GO:0016226">
    <property type="term" value="P:iron-sulfur cluster assembly"/>
    <property type="evidence" value="ECO:0007669"/>
    <property type="project" value="TreeGrafter"/>
</dbReference>
<dbReference type="Gene3D" id="3.30.70.1400">
    <property type="entry name" value="Aminomethyltransferase beta-barrel domains"/>
    <property type="match status" value="1"/>
</dbReference>
<dbReference type="SUPFAM" id="SSF101790">
    <property type="entry name" value="Aminomethyltransferase beta-barrel domain"/>
    <property type="match status" value="1"/>
</dbReference>
<dbReference type="PANTHER" id="PTHR22602">
    <property type="entry name" value="TRANSFERASE CAF17, MITOCHONDRIAL-RELATED"/>
    <property type="match status" value="1"/>
</dbReference>
<dbReference type="InterPro" id="IPR045179">
    <property type="entry name" value="YgfZ/GcvT"/>
</dbReference>
<dbReference type="AlphaFoldDB" id="A0A370DUA6"/>
<dbReference type="InterPro" id="IPR029043">
    <property type="entry name" value="GcvT/YgfZ_C"/>
</dbReference>
<evidence type="ECO:0000313" key="3">
    <source>
        <dbReference type="Proteomes" id="UP000254771"/>
    </source>
</evidence>
<dbReference type="NCBIfam" id="TIGR03317">
    <property type="entry name" value="ygfZ_signature"/>
    <property type="match status" value="1"/>
</dbReference>
<dbReference type="InterPro" id="IPR017703">
    <property type="entry name" value="YgfZ/GCV_T_CS"/>
</dbReference>
<dbReference type="Pfam" id="PF01571">
    <property type="entry name" value="GCV_T"/>
    <property type="match status" value="1"/>
</dbReference>
<reference evidence="2 3" key="1">
    <citation type="journal article" date="2018" name="ISME J.">
        <title>Endosymbiont genomes yield clues of tubeworm success.</title>
        <authorList>
            <person name="Li Y."/>
            <person name="Liles M.R."/>
            <person name="Halanych K.M."/>
        </authorList>
    </citation>
    <scope>NUCLEOTIDE SEQUENCE [LARGE SCALE GENOMIC DNA]</scope>
    <source>
        <strain evidence="2">A1462</strain>
    </source>
</reference>
<name>A0A370DUA6_9GAMM</name>
<accession>A0A370DUA6</accession>
<dbReference type="InterPro" id="IPR006222">
    <property type="entry name" value="GCVT_N"/>
</dbReference>
<comment type="caution">
    <text evidence="2">The sequence shown here is derived from an EMBL/GenBank/DDBJ whole genome shotgun (WGS) entry which is preliminary data.</text>
</comment>
<evidence type="ECO:0000259" key="1">
    <source>
        <dbReference type="Pfam" id="PF01571"/>
    </source>
</evidence>
<dbReference type="Gene3D" id="2.40.30.160">
    <property type="match status" value="1"/>
</dbReference>
<dbReference type="PANTHER" id="PTHR22602:SF0">
    <property type="entry name" value="TRANSFERASE CAF17, MITOCHONDRIAL-RELATED"/>
    <property type="match status" value="1"/>
</dbReference>
<sequence length="334" mass="36368">MNTQWSAFMQSRPASAVQPTADACVLNDLSHFGLLRVSGEDAEGFLQGQMTNDMREVTAGHSNLCGWCTAKGRMLASYRALRQGDDFLLQTPAGNMATSLKRLQMFVMRSKVTVTDASDELVRFGLTGNCVEALLQPHFTSLPDETNSVVEQNNLILIRLSGEVPRFEIIGPVDESISLWEALESGTTTGDSHYWALQNIRAGIPTIFPETAEAFVPQMTNMQLVDGVSFTKGCYTGQEVVARMHYLGKLKRRMYLAHISGDFEPKPGDALHAANSQSGQGAGKVVDAQAADGGFDLLVVIEVANAENEKITLGETGPALEIRNLPYEFTSESE</sequence>
<dbReference type="Proteomes" id="UP000254771">
    <property type="component" value="Unassembled WGS sequence"/>
</dbReference>
<dbReference type="EMBL" id="QFXE01000001">
    <property type="protein sequence ID" value="RDH88426.1"/>
    <property type="molecule type" value="Genomic_DNA"/>
</dbReference>
<protein>
    <submittedName>
        <fullName evidence="2">Folate-binding protein</fullName>
    </submittedName>
</protein>
<feature type="domain" description="GCVT N-terminal" evidence="1">
    <location>
        <begin position="18"/>
        <end position="183"/>
    </location>
</feature>
<dbReference type="Gene3D" id="3.30.70.1630">
    <property type="match status" value="1"/>
</dbReference>
<dbReference type="SUPFAM" id="SSF103025">
    <property type="entry name" value="Folate-binding domain"/>
    <property type="match status" value="1"/>
</dbReference>
<proteinExistence type="predicted"/>
<gene>
    <name evidence="2" type="ORF">DIZ78_00340</name>
</gene>
<keyword evidence="3" id="KW-1185">Reference proteome</keyword>